<evidence type="ECO:0000313" key="6">
    <source>
        <dbReference type="Proteomes" id="UP000441399"/>
    </source>
</evidence>
<evidence type="ECO:0000313" key="3">
    <source>
        <dbReference type="EMBL" id="CAA0109644.1"/>
    </source>
</evidence>
<evidence type="ECO:0008006" key="7">
    <source>
        <dbReference type="Google" id="ProtNLM"/>
    </source>
</evidence>
<sequence length="57" mass="6687">MLQIEASNPILVRVEQRNQHFFTVVNAGTHIVQTESFNTREAAWMAKEILQKKYGRR</sequence>
<organism evidence="2 5">
    <name type="scientific">BD1-7 clade bacterium</name>
    <dbReference type="NCBI Taxonomy" id="2029982"/>
    <lineage>
        <taxon>Bacteria</taxon>
        <taxon>Pseudomonadati</taxon>
        <taxon>Pseudomonadota</taxon>
        <taxon>Gammaproteobacteria</taxon>
        <taxon>Cellvibrionales</taxon>
        <taxon>Spongiibacteraceae</taxon>
        <taxon>BD1-7 clade</taxon>
    </lineage>
</organism>
<dbReference type="EMBL" id="CACSIO010000012">
    <property type="protein sequence ID" value="CAA0109644.1"/>
    <property type="molecule type" value="Genomic_DNA"/>
</dbReference>
<evidence type="ECO:0000313" key="4">
    <source>
        <dbReference type="EMBL" id="CAA0116323.1"/>
    </source>
</evidence>
<evidence type="ECO:0000313" key="2">
    <source>
        <dbReference type="EMBL" id="CAA0097047.1"/>
    </source>
</evidence>
<evidence type="ECO:0000313" key="1">
    <source>
        <dbReference type="EMBL" id="CAA0094314.1"/>
    </source>
</evidence>
<protein>
    <recommendedName>
        <fullName evidence="7">DUF1508 domain-containing protein</fullName>
    </recommendedName>
</protein>
<gene>
    <name evidence="4" type="ORF">DPBNPPHM_02062</name>
    <name evidence="2" type="ORF">DPBNPPHM_03482</name>
    <name evidence="3" type="ORF">OPDIPICF_01487</name>
    <name evidence="1" type="ORF">OPDIPICF_03956</name>
</gene>
<dbReference type="OrthoDB" id="9864878at2"/>
<dbReference type="EMBL" id="CACSIO010000003">
    <property type="protein sequence ID" value="CAA0094314.1"/>
    <property type="molecule type" value="Genomic_DNA"/>
</dbReference>
<dbReference type="Proteomes" id="UP000441399">
    <property type="component" value="Unassembled WGS sequence"/>
</dbReference>
<accession>A0A5S9P1M2</accession>
<dbReference type="EMBL" id="CACSII010000018">
    <property type="protein sequence ID" value="CAA0116323.1"/>
    <property type="molecule type" value="Genomic_DNA"/>
</dbReference>
<dbReference type="EMBL" id="CACSII010000005">
    <property type="protein sequence ID" value="CAA0097047.1"/>
    <property type="molecule type" value="Genomic_DNA"/>
</dbReference>
<reference evidence="5 6" key="1">
    <citation type="submission" date="2019-11" db="EMBL/GenBank/DDBJ databases">
        <authorList>
            <person name="Holert J."/>
        </authorList>
    </citation>
    <scope>NUCLEOTIDE SEQUENCE [LARGE SCALE GENOMIC DNA]</scope>
    <source>
        <strain evidence="2">BC5_2</strain>
        <strain evidence="1">SB11_3</strain>
    </source>
</reference>
<evidence type="ECO:0000313" key="5">
    <source>
        <dbReference type="Proteomes" id="UP000434580"/>
    </source>
</evidence>
<name>A0A5S9P1M2_9GAMM</name>
<dbReference type="Proteomes" id="UP000434580">
    <property type="component" value="Unassembled WGS sequence"/>
</dbReference>
<keyword evidence="6" id="KW-1185">Reference proteome</keyword>
<dbReference type="AlphaFoldDB" id="A0A5S9P1M2"/>
<proteinExistence type="predicted"/>